<dbReference type="AlphaFoldDB" id="A0A232F6H2"/>
<dbReference type="Pfam" id="PF00078">
    <property type="entry name" value="RVT_1"/>
    <property type="match status" value="1"/>
</dbReference>
<accession>A0A232F6H2</accession>
<dbReference type="Proteomes" id="UP000215335">
    <property type="component" value="Unassembled WGS sequence"/>
</dbReference>
<comment type="caution">
    <text evidence="2">The sequence shown here is derived from an EMBL/GenBank/DDBJ whole genome shotgun (WGS) entry which is preliminary data.</text>
</comment>
<dbReference type="STRING" id="543379.A0A232F6H2"/>
<organism evidence="2 3">
    <name type="scientific">Trichomalopsis sarcophagae</name>
    <dbReference type="NCBI Taxonomy" id="543379"/>
    <lineage>
        <taxon>Eukaryota</taxon>
        <taxon>Metazoa</taxon>
        <taxon>Ecdysozoa</taxon>
        <taxon>Arthropoda</taxon>
        <taxon>Hexapoda</taxon>
        <taxon>Insecta</taxon>
        <taxon>Pterygota</taxon>
        <taxon>Neoptera</taxon>
        <taxon>Endopterygota</taxon>
        <taxon>Hymenoptera</taxon>
        <taxon>Apocrita</taxon>
        <taxon>Proctotrupomorpha</taxon>
        <taxon>Chalcidoidea</taxon>
        <taxon>Pteromalidae</taxon>
        <taxon>Pteromalinae</taxon>
        <taxon>Trichomalopsis</taxon>
    </lineage>
</organism>
<dbReference type="EMBL" id="NNAY01000892">
    <property type="protein sequence ID" value="OXU26039.1"/>
    <property type="molecule type" value="Genomic_DNA"/>
</dbReference>
<gene>
    <name evidence="2" type="ORF">TSAR_005284</name>
</gene>
<sequence>MELGLCPSSSDNAPLTVPVDSLNDYFVGSSSPQRLQLKLQGDEARDLIAALASAHSNAQDTDCIPIKFIKETFSTIYSVLLNIFDASLQSGIFPSCWKTAVVRPLAEKSAPEYAEDYRPISILPALSKLLEFVAYDQIDPLQSGFRKSLSTHTAVIKIVDDIRCNINGGDIILLASIDFRQAFDTVNIDLLCQKLVYYGFSDSDIGWIRSFLTERSQVETHDLVTRLNNYLRKIKIWGYDNGLLINANKTHTMWLGSRGFISRLPVLYLPNIEVNCAIIEPCDSLKILGIVLDSTLSWREQTSATAKKCFAALSRLSKCGDSLPNRTKFMLIKALIFPYFDYCASIFLNLSDELNTKLAR</sequence>
<reference evidence="2 3" key="1">
    <citation type="journal article" date="2017" name="Curr. Biol.">
        <title>The Evolution of Venom by Co-option of Single-Copy Genes.</title>
        <authorList>
            <person name="Martinson E.O."/>
            <person name="Mrinalini"/>
            <person name="Kelkar Y.D."/>
            <person name="Chang C.H."/>
            <person name="Werren J.H."/>
        </authorList>
    </citation>
    <scope>NUCLEOTIDE SEQUENCE [LARGE SCALE GENOMIC DNA]</scope>
    <source>
        <strain evidence="2 3">Alberta</strain>
        <tissue evidence="2">Whole body</tissue>
    </source>
</reference>
<evidence type="ECO:0000313" key="2">
    <source>
        <dbReference type="EMBL" id="OXU26039.1"/>
    </source>
</evidence>
<evidence type="ECO:0000313" key="3">
    <source>
        <dbReference type="Proteomes" id="UP000215335"/>
    </source>
</evidence>
<protein>
    <recommendedName>
        <fullName evidence="1">Reverse transcriptase domain-containing protein</fullName>
    </recommendedName>
</protein>
<feature type="domain" description="Reverse transcriptase" evidence="1">
    <location>
        <begin position="114"/>
        <end position="219"/>
    </location>
</feature>
<proteinExistence type="predicted"/>
<dbReference type="InterPro" id="IPR000477">
    <property type="entry name" value="RT_dom"/>
</dbReference>
<keyword evidence="3" id="KW-1185">Reference proteome</keyword>
<dbReference type="PANTHER" id="PTHR33332">
    <property type="entry name" value="REVERSE TRANSCRIPTASE DOMAIN-CONTAINING PROTEIN"/>
    <property type="match status" value="1"/>
</dbReference>
<evidence type="ECO:0000259" key="1">
    <source>
        <dbReference type="Pfam" id="PF00078"/>
    </source>
</evidence>
<name>A0A232F6H2_9HYME</name>